<keyword evidence="3" id="KW-1185">Reference proteome</keyword>
<proteinExistence type="predicted"/>
<protein>
    <recommendedName>
        <fullName evidence="4">DUF1618 domain-containing protein</fullName>
    </recommendedName>
</protein>
<dbReference type="OrthoDB" id="694500at2759"/>
<name>A0A3L6S1E4_PANMI</name>
<dbReference type="EMBL" id="PQIB02000006">
    <property type="protein sequence ID" value="RLN12770.1"/>
    <property type="molecule type" value="Genomic_DNA"/>
</dbReference>
<dbReference type="Pfam" id="PF07893">
    <property type="entry name" value="DUF1668"/>
    <property type="match status" value="1"/>
</dbReference>
<feature type="compositionally biased region" description="Low complexity" evidence="1">
    <location>
        <begin position="84"/>
        <end position="97"/>
    </location>
</feature>
<gene>
    <name evidence="2" type="ORF">C2845_PM09G23000</name>
</gene>
<feature type="region of interest" description="Disordered" evidence="1">
    <location>
        <begin position="84"/>
        <end position="120"/>
    </location>
</feature>
<evidence type="ECO:0008006" key="4">
    <source>
        <dbReference type="Google" id="ProtNLM"/>
    </source>
</evidence>
<accession>A0A3L6S1E4</accession>
<evidence type="ECO:0000256" key="1">
    <source>
        <dbReference type="SAM" id="MobiDB-lite"/>
    </source>
</evidence>
<comment type="caution">
    <text evidence="2">The sequence shown here is derived from an EMBL/GenBank/DDBJ whole genome shotgun (WGS) entry which is preliminary data.</text>
</comment>
<dbReference type="AlphaFoldDB" id="A0A3L6S1E4"/>
<sequence>MAVDGPGPLLVVPDPKEGQFFYRISVESVPSADSETETLEARPFPCPAAHFPLQLGCGVFTVCGGHILGLSSRSRDTFIYDTTARTPAARPQVQARPAPRRGRRGASDGPALRRLPGGEGWRAVPLPDPPVGYGPLHVTAYLALGARAWVSVRGRGTFSVDVREGTDWRVEGSWEVPLRGRGFPAPELGGGVVVGLGAVGLPCLRAYDIEKIDVRGRPQPTPVRPWSETYPAAECREAGHELSLAFPKMTSLAYLGEGRFCIARHVRVDPTPEEGRAGAARYAISAMATELRWSPSGGALELAKCGKLRFLGVWPYEEYPCPYLIQPGHSA</sequence>
<dbReference type="InterPro" id="IPR012871">
    <property type="entry name" value="DUF1668_ORYSA"/>
</dbReference>
<reference evidence="3" key="1">
    <citation type="journal article" date="2019" name="Nat. Commun.">
        <title>The genome of broomcorn millet.</title>
        <authorList>
            <person name="Zou C."/>
            <person name="Miki D."/>
            <person name="Li D."/>
            <person name="Tang Q."/>
            <person name="Xiao L."/>
            <person name="Rajput S."/>
            <person name="Deng P."/>
            <person name="Jia W."/>
            <person name="Huang R."/>
            <person name="Zhang M."/>
            <person name="Sun Y."/>
            <person name="Hu J."/>
            <person name="Fu X."/>
            <person name="Schnable P.S."/>
            <person name="Li F."/>
            <person name="Zhang H."/>
            <person name="Feng B."/>
            <person name="Zhu X."/>
            <person name="Liu R."/>
            <person name="Schnable J.C."/>
            <person name="Zhu J.-K."/>
            <person name="Zhang H."/>
        </authorList>
    </citation>
    <scope>NUCLEOTIDE SEQUENCE [LARGE SCALE GENOMIC DNA]</scope>
</reference>
<dbReference type="Proteomes" id="UP000275267">
    <property type="component" value="Unassembled WGS sequence"/>
</dbReference>
<organism evidence="2 3">
    <name type="scientific">Panicum miliaceum</name>
    <name type="common">Proso millet</name>
    <name type="synonym">Broomcorn millet</name>
    <dbReference type="NCBI Taxonomy" id="4540"/>
    <lineage>
        <taxon>Eukaryota</taxon>
        <taxon>Viridiplantae</taxon>
        <taxon>Streptophyta</taxon>
        <taxon>Embryophyta</taxon>
        <taxon>Tracheophyta</taxon>
        <taxon>Spermatophyta</taxon>
        <taxon>Magnoliopsida</taxon>
        <taxon>Liliopsida</taxon>
        <taxon>Poales</taxon>
        <taxon>Poaceae</taxon>
        <taxon>PACMAD clade</taxon>
        <taxon>Panicoideae</taxon>
        <taxon>Panicodae</taxon>
        <taxon>Paniceae</taxon>
        <taxon>Panicinae</taxon>
        <taxon>Panicum</taxon>
        <taxon>Panicum sect. Panicum</taxon>
    </lineage>
</organism>
<dbReference type="PANTHER" id="PTHR33085">
    <property type="entry name" value="OS12G0113100 PROTEIN-RELATED"/>
    <property type="match status" value="1"/>
</dbReference>
<evidence type="ECO:0000313" key="2">
    <source>
        <dbReference type="EMBL" id="RLN12770.1"/>
    </source>
</evidence>
<dbReference type="PANTHER" id="PTHR33085:SF64">
    <property type="entry name" value="OS09G0555900 PROTEIN"/>
    <property type="match status" value="1"/>
</dbReference>
<evidence type="ECO:0000313" key="3">
    <source>
        <dbReference type="Proteomes" id="UP000275267"/>
    </source>
</evidence>